<keyword evidence="1" id="KW-0472">Membrane</keyword>
<dbReference type="EMBL" id="QEKH01000002">
    <property type="protein sequence ID" value="PVY45548.1"/>
    <property type="molecule type" value="Genomic_DNA"/>
</dbReference>
<feature type="transmembrane region" description="Helical" evidence="1">
    <location>
        <begin position="136"/>
        <end position="160"/>
    </location>
</feature>
<sequence>MSPEKKSRVRGEQLSRRGRERLQKLGLRFDLLAAALAVVIVVATAICMGEPYELGKPEPHGFALWFLLFLGYLPMELLSLFNWCFGLQETPLMHFLVVEQPAVMLGACNLATLAVLWAVFRFWAARRYGANFLQTTIHFLEILLVWGLFQIGCLVGLEIWDRGGFTPMHRHLARPAEPEKVILIDSAK</sequence>
<feature type="transmembrane region" description="Helical" evidence="1">
    <location>
        <begin position="25"/>
        <end position="46"/>
    </location>
</feature>
<dbReference type="AlphaFoldDB" id="A0A2U1BA54"/>
<keyword evidence="1" id="KW-1133">Transmembrane helix</keyword>
<reference evidence="2 3" key="1">
    <citation type="submission" date="2018-04" db="EMBL/GenBank/DDBJ databases">
        <title>Genomic Encyclopedia of Type Strains, Phase IV (KMG-IV): sequencing the most valuable type-strain genomes for metagenomic binning, comparative biology and taxonomic classification.</title>
        <authorList>
            <person name="Goeker M."/>
        </authorList>
    </citation>
    <scope>NUCLEOTIDE SEQUENCE [LARGE SCALE GENOMIC DNA]</scope>
    <source>
        <strain evidence="2 3">DSM 14823</strain>
    </source>
</reference>
<dbReference type="GeneID" id="78293908"/>
<comment type="caution">
    <text evidence="2">The sequence shown here is derived from an EMBL/GenBank/DDBJ whole genome shotgun (WGS) entry which is preliminary data.</text>
</comment>
<feature type="transmembrane region" description="Helical" evidence="1">
    <location>
        <begin position="102"/>
        <end position="124"/>
    </location>
</feature>
<proteinExistence type="predicted"/>
<dbReference type="OrthoDB" id="9809303at2"/>
<name>A0A2U1BA54_9BACT</name>
<protein>
    <submittedName>
        <fullName evidence="2">Uncharacterized protein</fullName>
    </submittedName>
</protein>
<evidence type="ECO:0000256" key="1">
    <source>
        <dbReference type="SAM" id="Phobius"/>
    </source>
</evidence>
<keyword evidence="1" id="KW-0812">Transmembrane</keyword>
<dbReference type="RefSeq" id="WP_116882575.1">
    <property type="nucleotide sequence ID" value="NZ_CABMMC010000203.1"/>
</dbReference>
<dbReference type="Proteomes" id="UP000245959">
    <property type="component" value="Unassembled WGS sequence"/>
</dbReference>
<gene>
    <name evidence="2" type="ORF">C8D82_102119</name>
</gene>
<accession>A0A2U1BA54</accession>
<evidence type="ECO:0000313" key="3">
    <source>
        <dbReference type="Proteomes" id="UP000245959"/>
    </source>
</evidence>
<feature type="transmembrane region" description="Helical" evidence="1">
    <location>
        <begin position="62"/>
        <end position="81"/>
    </location>
</feature>
<evidence type="ECO:0000313" key="2">
    <source>
        <dbReference type="EMBL" id="PVY45548.1"/>
    </source>
</evidence>
<organism evidence="2 3">
    <name type="scientific">Victivallis vadensis</name>
    <dbReference type="NCBI Taxonomy" id="172901"/>
    <lineage>
        <taxon>Bacteria</taxon>
        <taxon>Pseudomonadati</taxon>
        <taxon>Lentisphaerota</taxon>
        <taxon>Lentisphaeria</taxon>
        <taxon>Victivallales</taxon>
        <taxon>Victivallaceae</taxon>
        <taxon>Victivallis</taxon>
    </lineage>
</organism>
<keyword evidence="3" id="KW-1185">Reference proteome</keyword>